<protein>
    <submittedName>
        <fullName evidence="1">Uncharacterized protein</fullName>
    </submittedName>
</protein>
<organism evidence="1 2">
    <name type="scientific">Paramuricea clavata</name>
    <name type="common">Red gorgonian</name>
    <name type="synonym">Violescent sea-whip</name>
    <dbReference type="NCBI Taxonomy" id="317549"/>
    <lineage>
        <taxon>Eukaryota</taxon>
        <taxon>Metazoa</taxon>
        <taxon>Cnidaria</taxon>
        <taxon>Anthozoa</taxon>
        <taxon>Octocorallia</taxon>
        <taxon>Malacalcyonacea</taxon>
        <taxon>Plexauridae</taxon>
        <taxon>Paramuricea</taxon>
    </lineage>
</organism>
<dbReference type="InterPro" id="IPR014716">
    <property type="entry name" value="Fibrinogen_a/b/g_C_1"/>
</dbReference>
<reference evidence="1" key="1">
    <citation type="submission" date="2020-04" db="EMBL/GenBank/DDBJ databases">
        <authorList>
            <person name="Alioto T."/>
            <person name="Alioto T."/>
            <person name="Gomez Garrido J."/>
        </authorList>
    </citation>
    <scope>NUCLEOTIDE SEQUENCE</scope>
    <source>
        <strain evidence="1">A484AB</strain>
    </source>
</reference>
<name>A0A7D9HNL5_PARCT</name>
<dbReference type="AlphaFoldDB" id="A0A7D9HNL5"/>
<gene>
    <name evidence="1" type="ORF">PACLA_8A072463</name>
</gene>
<comment type="caution">
    <text evidence="1">The sequence shown here is derived from an EMBL/GenBank/DDBJ whole genome shotgun (WGS) entry which is preliminary data.</text>
</comment>
<dbReference type="EMBL" id="CACRXK020001287">
    <property type="protein sequence ID" value="CAB3988156.1"/>
    <property type="molecule type" value="Genomic_DNA"/>
</dbReference>
<dbReference type="Proteomes" id="UP001152795">
    <property type="component" value="Unassembled WGS sequence"/>
</dbReference>
<evidence type="ECO:0000313" key="1">
    <source>
        <dbReference type="EMBL" id="CAB3988156.1"/>
    </source>
</evidence>
<sequence length="251" mass="28270">MSVLAQFIFSLVVLQMSAEIFAANQCSGNLCNQLPPRSCLDHLKRGSTSDGYYKIYNEDDDSLDSVYCDMVPDAAAAWTLVESFALSHKDEDPFRKHPLKVNAPVNEKSANFNRYRMSQPQMSSLKSVSTHWRATCSFPVYGIDGRDQARSNFKDFDIMTYIGVGVCKKMEYVNIRGHKCGKCTARWWAVLNAYSLHIDSSFAGCEFVPTVGAVASEDNFGHPQFINPNFRCHENANSTTNWWFGGYQCSE</sequence>
<dbReference type="OrthoDB" id="5945834at2759"/>
<dbReference type="InterPro" id="IPR036056">
    <property type="entry name" value="Fibrinogen-like_C"/>
</dbReference>
<evidence type="ECO:0000313" key="2">
    <source>
        <dbReference type="Proteomes" id="UP001152795"/>
    </source>
</evidence>
<accession>A0A7D9HNL5</accession>
<dbReference type="SUPFAM" id="SSF56496">
    <property type="entry name" value="Fibrinogen C-terminal domain-like"/>
    <property type="match status" value="1"/>
</dbReference>
<proteinExistence type="predicted"/>
<keyword evidence="2" id="KW-1185">Reference proteome</keyword>
<dbReference type="Gene3D" id="3.90.215.10">
    <property type="entry name" value="Gamma Fibrinogen, chain A, domain 1"/>
    <property type="match status" value="1"/>
</dbReference>